<proteinExistence type="predicted"/>
<protein>
    <submittedName>
        <fullName evidence="2">Uncharacterized protein</fullName>
    </submittedName>
</protein>
<dbReference type="EMBL" id="KK198758">
    <property type="protein sequence ID" value="KCW66450.1"/>
    <property type="molecule type" value="Genomic_DNA"/>
</dbReference>
<feature type="compositionally biased region" description="Polar residues" evidence="1">
    <location>
        <begin position="77"/>
        <end position="94"/>
    </location>
</feature>
<dbReference type="Gramene" id="KCW66450">
    <property type="protein sequence ID" value="KCW66450"/>
    <property type="gene ID" value="EUGRSUZ_F00247"/>
</dbReference>
<feature type="region of interest" description="Disordered" evidence="1">
    <location>
        <begin position="1"/>
        <end position="101"/>
    </location>
</feature>
<sequence>MKPVTLPFRLHDLPTHTSTLPHPSPAKLGAPSAIGLTHGSSLSGLDGQTKGHSQSTSALLLGGSASDPIGVEPQKKGWTSATPRSRMFSLSSGSPAAIAVL</sequence>
<dbReference type="AlphaFoldDB" id="A0A059BL98"/>
<gene>
    <name evidence="2" type="ORF">EUGRSUZ_F00247</name>
</gene>
<dbReference type="InParanoid" id="A0A059BL98"/>
<reference evidence="2" key="1">
    <citation type="submission" date="2013-07" db="EMBL/GenBank/DDBJ databases">
        <title>The genome of Eucalyptus grandis.</title>
        <authorList>
            <person name="Schmutz J."/>
            <person name="Hayes R."/>
            <person name="Myburg A."/>
            <person name="Tuskan G."/>
            <person name="Grattapaglia D."/>
            <person name="Rokhsar D.S."/>
        </authorList>
    </citation>
    <scope>NUCLEOTIDE SEQUENCE</scope>
    <source>
        <tissue evidence="2">Leaf extractions</tissue>
    </source>
</reference>
<name>A0A059BL98_EUCGR</name>
<evidence type="ECO:0000313" key="2">
    <source>
        <dbReference type="EMBL" id="KCW66450.1"/>
    </source>
</evidence>
<accession>A0A059BL98</accession>
<feature type="compositionally biased region" description="Low complexity" evidence="1">
    <location>
        <begin position="57"/>
        <end position="66"/>
    </location>
</feature>
<organism evidence="2">
    <name type="scientific">Eucalyptus grandis</name>
    <name type="common">Flooded gum</name>
    <dbReference type="NCBI Taxonomy" id="71139"/>
    <lineage>
        <taxon>Eukaryota</taxon>
        <taxon>Viridiplantae</taxon>
        <taxon>Streptophyta</taxon>
        <taxon>Embryophyta</taxon>
        <taxon>Tracheophyta</taxon>
        <taxon>Spermatophyta</taxon>
        <taxon>Magnoliopsida</taxon>
        <taxon>eudicotyledons</taxon>
        <taxon>Gunneridae</taxon>
        <taxon>Pentapetalae</taxon>
        <taxon>rosids</taxon>
        <taxon>malvids</taxon>
        <taxon>Myrtales</taxon>
        <taxon>Myrtaceae</taxon>
        <taxon>Myrtoideae</taxon>
        <taxon>Eucalypteae</taxon>
        <taxon>Eucalyptus</taxon>
    </lineage>
</organism>
<evidence type="ECO:0000256" key="1">
    <source>
        <dbReference type="SAM" id="MobiDB-lite"/>
    </source>
</evidence>